<comment type="caution">
    <text evidence="2">The sequence shown here is derived from an EMBL/GenBank/DDBJ whole genome shotgun (WGS) entry which is preliminary data.</text>
</comment>
<evidence type="ECO:0000313" key="3">
    <source>
        <dbReference type="Proteomes" id="UP000244162"/>
    </source>
</evidence>
<dbReference type="Pfam" id="PF01738">
    <property type="entry name" value="DLH"/>
    <property type="match status" value="1"/>
</dbReference>
<dbReference type="RefSeq" id="WP_107969593.1">
    <property type="nucleotide sequence ID" value="NZ_NWBU01000017.1"/>
</dbReference>
<dbReference type="SUPFAM" id="SSF53474">
    <property type="entry name" value="alpha/beta-Hydrolases"/>
    <property type="match status" value="1"/>
</dbReference>
<feature type="domain" description="Dienelactone hydrolase" evidence="1">
    <location>
        <begin position="14"/>
        <end position="229"/>
    </location>
</feature>
<sequence>MGDYISINVADGEFRAYVARPSVASAPAVVVLHEIFGVNSDMRESCQELADRGFIAVCPDLFWRQEPGLDLSHWTESEWQKGLALYTAYDRDKGVGDIADTLAFAAKIPGSSGKVGVMGYCLGGLMTFLTAGRRGADAAVAYYPGSAQDYADEADKVHSPLMIHLAEEDEFISKEAQATIRAAIAGNPRVELFSYPGCSHAFARHTGVHYDADAAALANGRTWDFLGRHLR</sequence>
<dbReference type="GO" id="GO:0016787">
    <property type="term" value="F:hydrolase activity"/>
    <property type="evidence" value="ECO:0007669"/>
    <property type="project" value="InterPro"/>
</dbReference>
<evidence type="ECO:0000259" key="1">
    <source>
        <dbReference type="Pfam" id="PF01738"/>
    </source>
</evidence>
<name>A0A2T5FTX7_9SPHN</name>
<dbReference type="Proteomes" id="UP000244162">
    <property type="component" value="Unassembled WGS sequence"/>
</dbReference>
<proteinExistence type="predicted"/>
<dbReference type="Gene3D" id="3.40.50.1820">
    <property type="entry name" value="alpha/beta hydrolase"/>
    <property type="match status" value="1"/>
</dbReference>
<evidence type="ECO:0000313" key="2">
    <source>
        <dbReference type="EMBL" id="PTQ07739.1"/>
    </source>
</evidence>
<dbReference type="InterPro" id="IPR051049">
    <property type="entry name" value="Dienelactone_hydrolase-like"/>
</dbReference>
<organism evidence="2 3">
    <name type="scientific">Sphingomonas oleivorans</name>
    <dbReference type="NCBI Taxonomy" id="1735121"/>
    <lineage>
        <taxon>Bacteria</taxon>
        <taxon>Pseudomonadati</taxon>
        <taxon>Pseudomonadota</taxon>
        <taxon>Alphaproteobacteria</taxon>
        <taxon>Sphingomonadales</taxon>
        <taxon>Sphingomonadaceae</taxon>
        <taxon>Sphingomonas</taxon>
    </lineage>
</organism>
<reference evidence="2 3" key="1">
    <citation type="submission" date="2017-09" db="EMBL/GenBank/DDBJ databases">
        <title>Sphingomonas panjinensis sp.nov., isolated from oil-contaminated soil.</title>
        <authorList>
            <person name="Wang L."/>
            <person name="Chen L."/>
        </authorList>
    </citation>
    <scope>NUCLEOTIDE SEQUENCE [LARGE SCALE GENOMIC DNA]</scope>
    <source>
        <strain evidence="2 3">FW-11</strain>
    </source>
</reference>
<dbReference type="EMBL" id="NWBU01000017">
    <property type="protein sequence ID" value="PTQ07739.1"/>
    <property type="molecule type" value="Genomic_DNA"/>
</dbReference>
<dbReference type="PANTHER" id="PTHR46623:SF6">
    <property type="entry name" value="ALPHA_BETA-HYDROLASES SUPERFAMILY PROTEIN"/>
    <property type="match status" value="1"/>
</dbReference>
<protein>
    <submittedName>
        <fullName evidence="2">Carboxymethylenebutenolidase</fullName>
    </submittedName>
</protein>
<dbReference type="InterPro" id="IPR029058">
    <property type="entry name" value="AB_hydrolase_fold"/>
</dbReference>
<keyword evidence="3" id="KW-1185">Reference proteome</keyword>
<dbReference type="InterPro" id="IPR002925">
    <property type="entry name" value="Dienelactn_hydro"/>
</dbReference>
<gene>
    <name evidence="2" type="ORF">CLG96_16400</name>
</gene>
<dbReference type="AlphaFoldDB" id="A0A2T5FTX7"/>
<dbReference type="OrthoDB" id="9771666at2"/>
<dbReference type="PANTHER" id="PTHR46623">
    <property type="entry name" value="CARBOXYMETHYLENEBUTENOLIDASE-RELATED"/>
    <property type="match status" value="1"/>
</dbReference>
<accession>A0A2T5FTX7</accession>